<comment type="caution">
    <text evidence="3">The sequence shown here is derived from an EMBL/GenBank/DDBJ whole genome shotgun (WGS) entry which is preliminary data.</text>
</comment>
<dbReference type="InterPro" id="IPR031571">
    <property type="entry name" value="RcpC_dom"/>
</dbReference>
<feature type="chain" id="PRO_5017417546" evidence="1">
    <location>
        <begin position="29"/>
        <end position="256"/>
    </location>
</feature>
<reference evidence="3 4" key="1">
    <citation type="submission" date="2018-09" db="EMBL/GenBank/DDBJ databases">
        <title>Novel species of Arthrobacter.</title>
        <authorList>
            <person name="Liu Q."/>
            <person name="Xin Y.-H."/>
        </authorList>
    </citation>
    <scope>NUCLEOTIDE SEQUENCE [LARGE SCALE GENOMIC DNA]</scope>
    <source>
        <strain evidence="3 4">Hz2</strain>
    </source>
</reference>
<evidence type="ECO:0000259" key="2">
    <source>
        <dbReference type="Pfam" id="PF16976"/>
    </source>
</evidence>
<dbReference type="Proteomes" id="UP000272560">
    <property type="component" value="Unassembled WGS sequence"/>
</dbReference>
<feature type="domain" description="Flp pilus assembly protein RcpC/CpaB" evidence="2">
    <location>
        <begin position="115"/>
        <end position="233"/>
    </location>
</feature>
<name>A0A3A5M731_9MICC</name>
<proteinExistence type="predicted"/>
<dbReference type="Pfam" id="PF16976">
    <property type="entry name" value="RcpC"/>
    <property type="match status" value="1"/>
</dbReference>
<evidence type="ECO:0000256" key="1">
    <source>
        <dbReference type="SAM" id="SignalP"/>
    </source>
</evidence>
<protein>
    <submittedName>
        <fullName evidence="3">Flagellar biosynthesis protein FlgA</fullName>
    </submittedName>
</protein>
<keyword evidence="4" id="KW-1185">Reference proteome</keyword>
<dbReference type="EMBL" id="QZVT01000001">
    <property type="protein sequence ID" value="RJT82952.1"/>
    <property type="molecule type" value="Genomic_DNA"/>
</dbReference>
<keyword evidence="3" id="KW-0282">Flagellum</keyword>
<keyword evidence="3" id="KW-0966">Cell projection</keyword>
<evidence type="ECO:0000313" key="3">
    <source>
        <dbReference type="EMBL" id="RJT82952.1"/>
    </source>
</evidence>
<keyword evidence="3" id="KW-0969">Cilium</keyword>
<gene>
    <name evidence="3" type="ORF">D6T63_00355</name>
</gene>
<dbReference type="AlphaFoldDB" id="A0A3A5M731"/>
<accession>A0A3A5M731</accession>
<evidence type="ECO:0000313" key="4">
    <source>
        <dbReference type="Proteomes" id="UP000272560"/>
    </source>
</evidence>
<organism evidence="3 4">
    <name type="scientific">Arthrobacter cheniae</name>
    <dbReference type="NCBI Taxonomy" id="1258888"/>
    <lineage>
        <taxon>Bacteria</taxon>
        <taxon>Bacillati</taxon>
        <taxon>Actinomycetota</taxon>
        <taxon>Actinomycetes</taxon>
        <taxon>Micrococcales</taxon>
        <taxon>Micrococcaceae</taxon>
        <taxon>Arthrobacter</taxon>
    </lineage>
</organism>
<dbReference type="RefSeq" id="WP_120147058.1">
    <property type="nucleotide sequence ID" value="NZ_QZVT01000001.1"/>
</dbReference>
<sequence>MKSRLIAGVAAVVLALVGAMLVFGYAQAADTRAVQGLDPVAALVVQEEVPAGTTVEELTPFLETKLLPSNAVAEGAVKDLSSSGGLVTDVDLLPGEQLLAERLVDPATTSAAAAVDVPPGLQEISFSLEPQRVVGGKIAPGDSIGIFVSMTEGGLEDAPEERTTQLVLHQILVTSVQRAPLDVAAADPAADPAEAARAEAEALPTGSLMLTVAVDDVQATKIAFGSEFGTLWLSKEPLDATRSVPPITLQDKDLYR</sequence>
<feature type="signal peptide" evidence="1">
    <location>
        <begin position="1"/>
        <end position="28"/>
    </location>
</feature>
<dbReference type="OrthoDB" id="5182178at2"/>
<keyword evidence="1" id="KW-0732">Signal</keyword>